<evidence type="ECO:0000256" key="2">
    <source>
        <dbReference type="ARBA" id="ARBA00022475"/>
    </source>
</evidence>
<keyword evidence="3 6" id="KW-0812">Transmembrane</keyword>
<reference evidence="7" key="1">
    <citation type="submission" date="2018-05" db="EMBL/GenBank/DDBJ databases">
        <authorList>
            <person name="Lanie J.A."/>
            <person name="Ng W.-L."/>
            <person name="Kazmierczak K.M."/>
            <person name="Andrzejewski T.M."/>
            <person name="Davidsen T.M."/>
            <person name="Wayne K.J."/>
            <person name="Tettelin H."/>
            <person name="Glass J.I."/>
            <person name="Rusch D."/>
            <person name="Podicherti R."/>
            <person name="Tsui H.-C.T."/>
            <person name="Winkler M.E."/>
        </authorList>
    </citation>
    <scope>NUCLEOTIDE SEQUENCE</scope>
</reference>
<dbReference type="EMBL" id="UINC01091342">
    <property type="protein sequence ID" value="SVC44027.1"/>
    <property type="molecule type" value="Genomic_DNA"/>
</dbReference>
<dbReference type="AlphaFoldDB" id="A0A382M8K4"/>
<keyword evidence="5 6" id="KW-0472">Membrane</keyword>
<sequence length="150" mass="16915">MRLPVVLAVVSVLILILFFLFPGESTTNDAAQIHSGNNGESVPFNSNYSHFIFRTLGITGFIIVLILAGFKWYKNKLSLEDNYFSMEVLGKQHINPKQYLMMVRIEGRKLLMGVSEQSINLVKEFVEEEKNGLTTDNDISVSSTDPLNKK</sequence>
<name>A0A382M8K4_9ZZZZ</name>
<evidence type="ECO:0000256" key="6">
    <source>
        <dbReference type="SAM" id="Phobius"/>
    </source>
</evidence>
<proteinExistence type="predicted"/>
<evidence type="ECO:0000256" key="5">
    <source>
        <dbReference type="ARBA" id="ARBA00023136"/>
    </source>
</evidence>
<comment type="subcellular location">
    <subcellularLocation>
        <location evidence="1">Cell membrane</location>
    </subcellularLocation>
</comment>
<dbReference type="Pfam" id="PF04347">
    <property type="entry name" value="FliO"/>
    <property type="match status" value="1"/>
</dbReference>
<feature type="transmembrane region" description="Helical" evidence="6">
    <location>
        <begin position="51"/>
        <end position="70"/>
    </location>
</feature>
<evidence type="ECO:0000256" key="1">
    <source>
        <dbReference type="ARBA" id="ARBA00004236"/>
    </source>
</evidence>
<dbReference type="GO" id="GO:0044781">
    <property type="term" value="P:bacterial-type flagellum organization"/>
    <property type="evidence" value="ECO:0007669"/>
    <property type="project" value="InterPro"/>
</dbReference>
<dbReference type="GO" id="GO:0016020">
    <property type="term" value="C:membrane"/>
    <property type="evidence" value="ECO:0007669"/>
    <property type="project" value="InterPro"/>
</dbReference>
<protein>
    <recommendedName>
        <fullName evidence="8">Flagellar protein</fullName>
    </recommendedName>
</protein>
<keyword evidence="4 6" id="KW-1133">Transmembrane helix</keyword>
<evidence type="ECO:0008006" key="8">
    <source>
        <dbReference type="Google" id="ProtNLM"/>
    </source>
</evidence>
<dbReference type="InterPro" id="IPR022781">
    <property type="entry name" value="Flagellar_biosynth_FliO"/>
</dbReference>
<evidence type="ECO:0000313" key="7">
    <source>
        <dbReference type="EMBL" id="SVC44027.1"/>
    </source>
</evidence>
<organism evidence="7">
    <name type="scientific">marine metagenome</name>
    <dbReference type="NCBI Taxonomy" id="408172"/>
    <lineage>
        <taxon>unclassified sequences</taxon>
        <taxon>metagenomes</taxon>
        <taxon>ecological metagenomes</taxon>
    </lineage>
</organism>
<evidence type="ECO:0000256" key="3">
    <source>
        <dbReference type="ARBA" id="ARBA00022692"/>
    </source>
</evidence>
<keyword evidence="2" id="KW-1003">Cell membrane</keyword>
<evidence type="ECO:0000256" key="4">
    <source>
        <dbReference type="ARBA" id="ARBA00022989"/>
    </source>
</evidence>
<gene>
    <name evidence="7" type="ORF">METZ01_LOCUS296881</name>
</gene>
<accession>A0A382M8K4</accession>